<evidence type="ECO:0000313" key="4">
    <source>
        <dbReference type="Proteomes" id="UP000014160"/>
    </source>
</evidence>
<dbReference type="HOGENOM" id="CLU_053310_0_0_9"/>
<protein>
    <recommendedName>
        <fullName evidence="5">Conjugative transposon protein</fullName>
    </recommendedName>
</protein>
<evidence type="ECO:0000313" key="3">
    <source>
        <dbReference type="Proteomes" id="UP000013750"/>
    </source>
</evidence>
<dbReference type="EMBL" id="ASWH01000001">
    <property type="protein sequence ID" value="EOW81988.1"/>
    <property type="molecule type" value="Genomic_DNA"/>
</dbReference>
<dbReference type="Proteomes" id="UP000014160">
    <property type="component" value="Unassembled WGS sequence"/>
</dbReference>
<evidence type="ECO:0000313" key="1">
    <source>
        <dbReference type="EMBL" id="EOI55469.1"/>
    </source>
</evidence>
<dbReference type="CDD" id="cd16428">
    <property type="entry name" value="TcpC_C"/>
    <property type="match status" value="1"/>
</dbReference>
<dbReference type="PATRIC" id="fig|1158614.3.peg.2672"/>
<dbReference type="Gene3D" id="3.10.450.540">
    <property type="match status" value="1"/>
</dbReference>
<accession>R2XKN5</accession>
<organism evidence="1 3">
    <name type="scientific">Enterococcus gilvus ATCC BAA-350</name>
    <dbReference type="NCBI Taxonomy" id="1158614"/>
    <lineage>
        <taxon>Bacteria</taxon>
        <taxon>Bacillati</taxon>
        <taxon>Bacillota</taxon>
        <taxon>Bacilli</taxon>
        <taxon>Lactobacillales</taxon>
        <taxon>Enterococcaceae</taxon>
        <taxon>Enterococcus</taxon>
    </lineage>
</organism>
<dbReference type="InterPro" id="IPR035628">
    <property type="entry name" value="TcpC_C"/>
</dbReference>
<dbReference type="EMBL" id="AJDQ01000008">
    <property type="protein sequence ID" value="EOI55469.1"/>
    <property type="molecule type" value="Genomic_DNA"/>
</dbReference>
<evidence type="ECO:0008006" key="5">
    <source>
        <dbReference type="Google" id="ProtNLM"/>
    </source>
</evidence>
<gene>
    <name evidence="2" type="ORF">I592_01289</name>
    <name evidence="1" type="ORF">UKC_02677</name>
</gene>
<name>R2XKN5_9ENTE</name>
<dbReference type="eggNOG" id="ENOG502Z8HY">
    <property type="taxonomic scope" value="Bacteria"/>
</dbReference>
<dbReference type="RefSeq" id="WP_010781050.1">
    <property type="nucleotide sequence ID" value="NZ_ASWH01000001.1"/>
</dbReference>
<keyword evidence="4" id="KW-1185">Reference proteome</keyword>
<proteinExistence type="predicted"/>
<sequence>MKKIKTKNLGLRKKTTAALWVLLVGSLVFGVYKNFTAIDRHTVHEEKIVETKIVDTSFVSSYVEEFVQIFYSWEPTKEGLEKRTNELKKYLSEDLQQLNQEMIRSDIPTKSHVKKSKIWNVKKLNHQDYKVVFSVIQTIEESIGDKIQRREIESAFSVKVRIKGDDRLAILTNPVMAASPKKLAIKSQPLQDDMSVSQDTKDEIQAFLNTFFKVYPTAKNTELLYYVKGKDIKEINKDYIFSEIKQINYSEMNKGVNVNVVAVYLDKDTKAAMPFTYSLSIEKTEKNWVIINGI</sequence>
<dbReference type="CDD" id="cd16386">
    <property type="entry name" value="TcpC_N"/>
    <property type="match status" value="1"/>
</dbReference>
<dbReference type="Pfam" id="PF12642">
    <property type="entry name" value="TpcC"/>
    <property type="match status" value="1"/>
</dbReference>
<dbReference type="Proteomes" id="UP000013750">
    <property type="component" value="Unassembled WGS sequence"/>
</dbReference>
<reference evidence="1 3" key="1">
    <citation type="submission" date="2013-02" db="EMBL/GenBank/DDBJ databases">
        <title>The Genome Sequence of Enterococcus gilvus ATCC BAA-350.</title>
        <authorList>
            <consortium name="The Broad Institute Genome Sequencing Platform"/>
            <consortium name="The Broad Institute Genome Sequencing Center for Infectious Disease"/>
            <person name="Earl A.M."/>
            <person name="Gilmore M.S."/>
            <person name="Lebreton F."/>
            <person name="Walker B."/>
            <person name="Young S.K."/>
            <person name="Zeng Q."/>
            <person name="Gargeya S."/>
            <person name="Fitzgerald M."/>
            <person name="Haas B."/>
            <person name="Abouelleil A."/>
            <person name="Alvarado L."/>
            <person name="Arachchi H.M."/>
            <person name="Berlin A.M."/>
            <person name="Chapman S.B."/>
            <person name="Dewar J."/>
            <person name="Goldberg J."/>
            <person name="Griggs A."/>
            <person name="Gujja S."/>
            <person name="Hansen M."/>
            <person name="Howarth C."/>
            <person name="Imamovic A."/>
            <person name="Larimer J."/>
            <person name="McCowan C."/>
            <person name="Murphy C."/>
            <person name="Neiman D."/>
            <person name="Pearson M."/>
            <person name="Priest M."/>
            <person name="Roberts A."/>
            <person name="Saif S."/>
            <person name="Shea T."/>
            <person name="Sisk P."/>
            <person name="Sykes S."/>
            <person name="Wortman J."/>
            <person name="Nusbaum C."/>
            <person name="Birren B."/>
        </authorList>
    </citation>
    <scope>NUCLEOTIDE SEQUENCE [LARGE SCALE GENOMIC DNA]</scope>
    <source>
        <strain evidence="1 3">ATCC BAA-350</strain>
    </source>
</reference>
<dbReference type="AlphaFoldDB" id="R2XKN5"/>
<evidence type="ECO:0000313" key="2">
    <source>
        <dbReference type="EMBL" id="EOW81988.1"/>
    </source>
</evidence>
<reference evidence="2 4" key="2">
    <citation type="submission" date="2013-03" db="EMBL/GenBank/DDBJ databases">
        <title>The Genome Sequence of Enterococcus gilvus ATCC BAA-350 (PacBio/Illumina hybrid assembly).</title>
        <authorList>
            <consortium name="The Broad Institute Genomics Platform"/>
            <consortium name="The Broad Institute Genome Sequencing Center for Infectious Disease"/>
            <person name="Earl A."/>
            <person name="Russ C."/>
            <person name="Gilmore M."/>
            <person name="Surin D."/>
            <person name="Walker B."/>
            <person name="Young S."/>
            <person name="Zeng Q."/>
            <person name="Gargeya S."/>
            <person name="Fitzgerald M."/>
            <person name="Haas B."/>
            <person name="Abouelleil A."/>
            <person name="Allen A.W."/>
            <person name="Alvarado L."/>
            <person name="Arachchi H.M."/>
            <person name="Berlin A.M."/>
            <person name="Chapman S.B."/>
            <person name="Gainer-Dewar J."/>
            <person name="Goldberg J."/>
            <person name="Griggs A."/>
            <person name="Gujja S."/>
            <person name="Hansen M."/>
            <person name="Howarth C."/>
            <person name="Imamovic A."/>
            <person name="Ireland A."/>
            <person name="Larimer J."/>
            <person name="McCowan C."/>
            <person name="Murphy C."/>
            <person name="Pearson M."/>
            <person name="Poon T.W."/>
            <person name="Priest M."/>
            <person name="Roberts A."/>
            <person name="Saif S."/>
            <person name="Shea T."/>
            <person name="Sisk P."/>
            <person name="Sykes S."/>
            <person name="Wortman J."/>
            <person name="Nusbaum C."/>
            <person name="Birren B."/>
        </authorList>
    </citation>
    <scope>NUCLEOTIDE SEQUENCE [LARGE SCALE GENOMIC DNA]</scope>
    <source>
        <strain evidence="2 4">ATCC BAA-350</strain>
    </source>
</reference>
<dbReference type="InterPro" id="IPR024735">
    <property type="entry name" value="TcpC"/>
</dbReference>
<comment type="caution">
    <text evidence="1">The sequence shown here is derived from an EMBL/GenBank/DDBJ whole genome shotgun (WGS) entry which is preliminary data.</text>
</comment>